<name>A0AAU9SUS4_THLAR</name>
<sequence length="62" mass="6863">MYGDAMHQLPPVHNQHLVVAGGDLHRGPPMQPPPMMRQPSASSSNINPDYHHSLAPNHFDCK</sequence>
<keyword evidence="3" id="KW-1185">Reference proteome</keyword>
<reference evidence="2 3" key="1">
    <citation type="submission" date="2022-03" db="EMBL/GenBank/DDBJ databases">
        <authorList>
            <person name="Nunn A."/>
            <person name="Chopra R."/>
            <person name="Nunn A."/>
            <person name="Contreras Garrido A."/>
        </authorList>
    </citation>
    <scope>NUCLEOTIDE SEQUENCE [LARGE SCALE GENOMIC DNA]</scope>
</reference>
<dbReference type="AlphaFoldDB" id="A0AAU9SUS4"/>
<organism evidence="2 3">
    <name type="scientific">Thlaspi arvense</name>
    <name type="common">Field penny-cress</name>
    <dbReference type="NCBI Taxonomy" id="13288"/>
    <lineage>
        <taxon>Eukaryota</taxon>
        <taxon>Viridiplantae</taxon>
        <taxon>Streptophyta</taxon>
        <taxon>Embryophyta</taxon>
        <taxon>Tracheophyta</taxon>
        <taxon>Spermatophyta</taxon>
        <taxon>Magnoliopsida</taxon>
        <taxon>eudicotyledons</taxon>
        <taxon>Gunneridae</taxon>
        <taxon>Pentapetalae</taxon>
        <taxon>rosids</taxon>
        <taxon>malvids</taxon>
        <taxon>Brassicales</taxon>
        <taxon>Brassicaceae</taxon>
        <taxon>Thlaspideae</taxon>
        <taxon>Thlaspi</taxon>
    </lineage>
</organism>
<evidence type="ECO:0000313" key="3">
    <source>
        <dbReference type="Proteomes" id="UP000836841"/>
    </source>
</evidence>
<dbReference type="Proteomes" id="UP000836841">
    <property type="component" value="Chromosome 6"/>
</dbReference>
<feature type="region of interest" description="Disordered" evidence="1">
    <location>
        <begin position="21"/>
        <end position="62"/>
    </location>
</feature>
<proteinExistence type="predicted"/>
<evidence type="ECO:0000313" key="2">
    <source>
        <dbReference type="EMBL" id="CAH2072846.1"/>
    </source>
</evidence>
<accession>A0AAU9SUS4</accession>
<evidence type="ECO:0000256" key="1">
    <source>
        <dbReference type="SAM" id="MobiDB-lite"/>
    </source>
</evidence>
<gene>
    <name evidence="2" type="ORF">TAV2_LOCUS21350</name>
</gene>
<dbReference type="EMBL" id="OU466862">
    <property type="protein sequence ID" value="CAH2072846.1"/>
    <property type="molecule type" value="Genomic_DNA"/>
</dbReference>
<protein>
    <submittedName>
        <fullName evidence="2">Uncharacterized protein</fullName>
    </submittedName>
</protein>